<keyword evidence="2" id="KW-0677">Repeat</keyword>
<dbReference type="Pfam" id="PF00400">
    <property type="entry name" value="WD40"/>
    <property type="match status" value="2"/>
</dbReference>
<reference evidence="5" key="1">
    <citation type="submission" date="2012-09" db="EMBL/GenBank/DDBJ databases">
        <authorList>
            <person name="Martin A.A."/>
        </authorList>
    </citation>
    <scope>NUCLEOTIDE SEQUENCE</scope>
</reference>
<organism evidence="5 6">
    <name type="scientific">Angiostrongylus cantonensis</name>
    <name type="common">Rat lungworm</name>
    <dbReference type="NCBI Taxonomy" id="6313"/>
    <lineage>
        <taxon>Eukaryota</taxon>
        <taxon>Metazoa</taxon>
        <taxon>Ecdysozoa</taxon>
        <taxon>Nematoda</taxon>
        <taxon>Chromadorea</taxon>
        <taxon>Rhabditida</taxon>
        <taxon>Rhabditina</taxon>
        <taxon>Rhabditomorpha</taxon>
        <taxon>Strongyloidea</taxon>
        <taxon>Metastrongylidae</taxon>
        <taxon>Angiostrongylus</taxon>
    </lineage>
</organism>
<dbReference type="Gene3D" id="2.130.10.10">
    <property type="entry name" value="YVTN repeat-like/Quinoprotein amine dehydrogenase"/>
    <property type="match status" value="1"/>
</dbReference>
<dbReference type="AlphaFoldDB" id="A0A0K0D5H4"/>
<keyword evidence="1 4" id="KW-0853">WD repeat</keyword>
<dbReference type="PROSITE" id="PS50294">
    <property type="entry name" value="WD_REPEATS_REGION"/>
    <property type="match status" value="1"/>
</dbReference>
<name>A0A0K0D5H4_ANGCA</name>
<dbReference type="Proteomes" id="UP000035642">
    <property type="component" value="Unassembled WGS sequence"/>
</dbReference>
<dbReference type="SUPFAM" id="SSF50978">
    <property type="entry name" value="WD40 repeat-like"/>
    <property type="match status" value="1"/>
</dbReference>
<sequence length="195" mass="21015">MESWSLVRGTTLSALRAELLKGLEQKLSTELTVSFNPSCVALSGNLVAVGGQDSKLHVYSLNGTTLVEKKLLSHSSPISSVAFSPNGEFLVATDSGRKVVPYSIASDFKVVAEKEWTFHTAKVNCVAWSTDNCHIATGGLDTNIIIWDIKRSGEHPIIIKGAHAMSPVNGLSFLNENELLSVGQDANVKHWKVSP</sequence>
<evidence type="ECO:0000256" key="2">
    <source>
        <dbReference type="ARBA" id="ARBA00022737"/>
    </source>
</evidence>
<dbReference type="GO" id="GO:0045214">
    <property type="term" value="P:sarcomere organization"/>
    <property type="evidence" value="ECO:0007669"/>
    <property type="project" value="TreeGrafter"/>
</dbReference>
<dbReference type="PANTHER" id="PTHR19856">
    <property type="entry name" value="WD-REPEATCONTAINING PROTEIN WDR1"/>
    <property type="match status" value="1"/>
</dbReference>
<dbReference type="GO" id="GO:0051015">
    <property type="term" value="F:actin filament binding"/>
    <property type="evidence" value="ECO:0007669"/>
    <property type="project" value="TreeGrafter"/>
</dbReference>
<dbReference type="PROSITE" id="PS50082">
    <property type="entry name" value="WD_REPEATS_2"/>
    <property type="match status" value="1"/>
</dbReference>
<evidence type="ECO:0000313" key="6">
    <source>
        <dbReference type="WBParaSite" id="ACAC_0000531901-mRNA-1"/>
    </source>
</evidence>
<dbReference type="InterPro" id="IPR036322">
    <property type="entry name" value="WD40_repeat_dom_sf"/>
</dbReference>
<dbReference type="InterPro" id="IPR001680">
    <property type="entry name" value="WD40_rpt"/>
</dbReference>
<dbReference type="GO" id="GO:0030042">
    <property type="term" value="P:actin filament depolymerization"/>
    <property type="evidence" value="ECO:0007669"/>
    <property type="project" value="TreeGrafter"/>
</dbReference>
<keyword evidence="5" id="KW-1185">Reference proteome</keyword>
<evidence type="ECO:0000256" key="3">
    <source>
        <dbReference type="ARBA" id="ARBA00038366"/>
    </source>
</evidence>
<feature type="repeat" description="WD" evidence="4">
    <location>
        <begin position="116"/>
        <end position="150"/>
    </location>
</feature>
<dbReference type="WBParaSite" id="ACAC_0000531901-mRNA-1">
    <property type="protein sequence ID" value="ACAC_0000531901-mRNA-1"/>
    <property type="gene ID" value="ACAC_0000531901"/>
</dbReference>
<dbReference type="PANTHER" id="PTHR19856:SF0">
    <property type="entry name" value="WD REPEAT-CONTAINING PROTEIN 1"/>
    <property type="match status" value="1"/>
</dbReference>
<dbReference type="SMART" id="SM00320">
    <property type="entry name" value="WD40"/>
    <property type="match status" value="4"/>
</dbReference>
<accession>A0A0K0D5H4</accession>
<evidence type="ECO:0000256" key="4">
    <source>
        <dbReference type="PROSITE-ProRule" id="PRU00221"/>
    </source>
</evidence>
<dbReference type="GO" id="GO:0040011">
    <property type="term" value="P:locomotion"/>
    <property type="evidence" value="ECO:0007669"/>
    <property type="project" value="TreeGrafter"/>
</dbReference>
<protein>
    <submittedName>
        <fullName evidence="6">WD_REPEATS_REGION domain-containing protein</fullName>
    </submittedName>
</protein>
<evidence type="ECO:0000313" key="5">
    <source>
        <dbReference type="Proteomes" id="UP000035642"/>
    </source>
</evidence>
<dbReference type="PROSITE" id="PS00678">
    <property type="entry name" value="WD_REPEATS_1"/>
    <property type="match status" value="1"/>
</dbReference>
<comment type="similarity">
    <text evidence="3">Belongs to the WD repeat AIP1 family.</text>
</comment>
<evidence type="ECO:0000256" key="1">
    <source>
        <dbReference type="ARBA" id="ARBA00022574"/>
    </source>
</evidence>
<dbReference type="GO" id="GO:0030864">
    <property type="term" value="C:cortical actin cytoskeleton"/>
    <property type="evidence" value="ECO:0007669"/>
    <property type="project" value="TreeGrafter"/>
</dbReference>
<dbReference type="STRING" id="6313.A0A0K0D5H4"/>
<proteinExistence type="inferred from homology"/>
<dbReference type="InterPro" id="IPR015943">
    <property type="entry name" value="WD40/YVTN_repeat-like_dom_sf"/>
</dbReference>
<reference evidence="6" key="2">
    <citation type="submission" date="2017-02" db="UniProtKB">
        <authorList>
            <consortium name="WormBaseParasite"/>
        </authorList>
    </citation>
    <scope>IDENTIFICATION</scope>
</reference>
<dbReference type="InterPro" id="IPR019775">
    <property type="entry name" value="WD40_repeat_CS"/>
</dbReference>